<dbReference type="Proteomes" id="UP000031192">
    <property type="component" value="Unassembled WGS sequence"/>
</dbReference>
<evidence type="ECO:0000313" key="3">
    <source>
        <dbReference type="Proteomes" id="UP000031192"/>
    </source>
</evidence>
<keyword evidence="3" id="KW-1185">Reference proteome</keyword>
<name>A0A0B4GV98_METGA</name>
<accession>A0A0B4GV98</accession>
<dbReference type="AlphaFoldDB" id="A0A0B4GV98"/>
<proteinExistence type="predicted"/>
<gene>
    <name evidence="2" type="ORF">MGU_01425</name>
</gene>
<feature type="domain" description="Transcobalamin-like C-terminal" evidence="1">
    <location>
        <begin position="75"/>
        <end position="127"/>
    </location>
</feature>
<comment type="caution">
    <text evidence="2">The sequence shown here is derived from an EMBL/GenBank/DDBJ whole genome shotgun (WGS) entry which is preliminary data.</text>
</comment>
<dbReference type="InterPro" id="IPR027954">
    <property type="entry name" value="Transcobalamin-like_C"/>
</dbReference>
<dbReference type="EMBL" id="AZNH01000003">
    <property type="protein sequence ID" value="KID91455.1"/>
    <property type="molecule type" value="Genomic_DNA"/>
</dbReference>
<sequence length="216" mass="23698">MQNRPQNVFVRVEGSTDTIFNGQVQSQGHKVMTKSGEAHNCDGTNCGRNPTAGNTPTASLDTASKGKFTFSGEWSDRFGDILINEIGGEAGDKTRWWHIFVNGQYLQVGGGQYQTKPNDHILWAYDKYPSLPLKLDILSDARVDHETLFSVRNWETQDPVDSATVAWVVDGVTGKVTTDKYGLAIVIFKKGGKSTVRAEKAECIRSDTLTVNVAGK</sequence>
<dbReference type="HOGENOM" id="CLU_100316_0_0_1"/>
<evidence type="ECO:0000259" key="1">
    <source>
        <dbReference type="Pfam" id="PF14478"/>
    </source>
</evidence>
<dbReference type="Gene3D" id="2.170.130.30">
    <property type="match status" value="1"/>
</dbReference>
<reference evidence="2 3" key="1">
    <citation type="journal article" date="2014" name="Proc. Natl. Acad. Sci. U.S.A.">
        <title>Trajectory and genomic determinants of fungal-pathogen speciation and host adaptation.</title>
        <authorList>
            <person name="Hu X."/>
            <person name="Xiao G."/>
            <person name="Zheng P."/>
            <person name="Shang Y."/>
            <person name="Su Y."/>
            <person name="Zhang X."/>
            <person name="Liu X."/>
            <person name="Zhan S."/>
            <person name="St Leger R.J."/>
            <person name="Wang C."/>
        </authorList>
    </citation>
    <scope>NUCLEOTIDE SEQUENCE [LARGE SCALE GENOMIC DNA]</scope>
    <source>
        <strain evidence="2 3">ARSEF 977</strain>
    </source>
</reference>
<organism evidence="2 3">
    <name type="scientific">Metarhizium guizhouense (strain ARSEF 977)</name>
    <dbReference type="NCBI Taxonomy" id="1276136"/>
    <lineage>
        <taxon>Eukaryota</taxon>
        <taxon>Fungi</taxon>
        <taxon>Dikarya</taxon>
        <taxon>Ascomycota</taxon>
        <taxon>Pezizomycotina</taxon>
        <taxon>Sordariomycetes</taxon>
        <taxon>Hypocreomycetidae</taxon>
        <taxon>Hypocreales</taxon>
        <taxon>Clavicipitaceae</taxon>
        <taxon>Metarhizium</taxon>
    </lineage>
</organism>
<dbReference type="Pfam" id="PF14478">
    <property type="entry name" value="DUF4430"/>
    <property type="match status" value="1"/>
</dbReference>
<evidence type="ECO:0000313" key="2">
    <source>
        <dbReference type="EMBL" id="KID91455.1"/>
    </source>
</evidence>
<protein>
    <recommendedName>
        <fullName evidence="1">Transcobalamin-like C-terminal domain-containing protein</fullName>
    </recommendedName>
</protein>
<dbReference type="OrthoDB" id="10007757at2759"/>